<dbReference type="Proteomes" id="UP001145742">
    <property type="component" value="Unassembled WGS sequence"/>
</dbReference>
<accession>A0ABQ9DQW3</accession>
<reference evidence="1" key="1">
    <citation type="submission" date="2019-10" db="EMBL/GenBank/DDBJ databases">
        <authorList>
            <person name="Soares A.E.R."/>
            <person name="Aleixo A."/>
            <person name="Schneider P."/>
            <person name="Miyaki C.Y."/>
            <person name="Schneider M.P."/>
            <person name="Mello C."/>
            <person name="Vasconcelos A.T.R."/>
        </authorList>
    </citation>
    <scope>NUCLEOTIDE SEQUENCE</scope>
    <source>
        <tissue evidence="1">Muscle</tissue>
    </source>
</reference>
<name>A0ABQ9DQW3_9PASS</name>
<dbReference type="EMBL" id="WHWB01032140">
    <property type="protein sequence ID" value="KAJ7426807.1"/>
    <property type="molecule type" value="Genomic_DNA"/>
</dbReference>
<organism evidence="1 2">
    <name type="scientific">Willisornis vidua</name>
    <name type="common">Xingu scale-backed antbird</name>
    <dbReference type="NCBI Taxonomy" id="1566151"/>
    <lineage>
        <taxon>Eukaryota</taxon>
        <taxon>Metazoa</taxon>
        <taxon>Chordata</taxon>
        <taxon>Craniata</taxon>
        <taxon>Vertebrata</taxon>
        <taxon>Euteleostomi</taxon>
        <taxon>Archelosauria</taxon>
        <taxon>Archosauria</taxon>
        <taxon>Dinosauria</taxon>
        <taxon>Saurischia</taxon>
        <taxon>Theropoda</taxon>
        <taxon>Coelurosauria</taxon>
        <taxon>Aves</taxon>
        <taxon>Neognathae</taxon>
        <taxon>Neoaves</taxon>
        <taxon>Telluraves</taxon>
        <taxon>Australaves</taxon>
        <taxon>Passeriformes</taxon>
        <taxon>Thamnophilidae</taxon>
        <taxon>Willisornis</taxon>
    </lineage>
</organism>
<evidence type="ECO:0000313" key="1">
    <source>
        <dbReference type="EMBL" id="KAJ7426807.1"/>
    </source>
</evidence>
<keyword evidence="2" id="KW-1185">Reference proteome</keyword>
<comment type="caution">
    <text evidence="1">The sequence shown here is derived from an EMBL/GenBank/DDBJ whole genome shotgun (WGS) entry which is preliminary data.</text>
</comment>
<evidence type="ECO:0000313" key="2">
    <source>
        <dbReference type="Proteomes" id="UP001145742"/>
    </source>
</evidence>
<protein>
    <submittedName>
        <fullName evidence="1">Uncharacterized protein</fullName>
    </submittedName>
</protein>
<sequence length="95" mass="10806">MRLWVLNPTETQAWITYQGGSQCPELQDHDCENDQLPVNPDTVQDLLLQVGPYKSMGPDGIQKTVDVITNPLSMIFEQSWDPERSQVTGSWRMLS</sequence>
<proteinExistence type="predicted"/>
<gene>
    <name evidence="1" type="ORF">WISP_12368</name>
</gene>